<reference evidence="2 3" key="1">
    <citation type="submission" date="2016-11" db="EMBL/GenBank/DDBJ databases">
        <authorList>
            <person name="Jaros S."/>
            <person name="Januszkiewicz K."/>
            <person name="Wedrychowicz H."/>
        </authorList>
    </citation>
    <scope>NUCLEOTIDE SEQUENCE [LARGE SCALE GENOMIC DNA]</scope>
    <source>
        <strain evidence="2 3">DSM 24574</strain>
    </source>
</reference>
<proteinExistence type="predicted"/>
<dbReference type="RefSeq" id="WP_073131424.1">
    <property type="nucleotide sequence ID" value="NZ_FQWQ01000001.1"/>
</dbReference>
<keyword evidence="1" id="KW-0732">Signal</keyword>
<dbReference type="AlphaFoldDB" id="A0A1M5KW61"/>
<protein>
    <recommendedName>
        <fullName evidence="4">WG containing repeat-containing protein</fullName>
    </recommendedName>
</protein>
<gene>
    <name evidence="2" type="ORF">SAMN04488109_0879</name>
</gene>
<evidence type="ECO:0000256" key="1">
    <source>
        <dbReference type="SAM" id="SignalP"/>
    </source>
</evidence>
<evidence type="ECO:0008006" key="4">
    <source>
        <dbReference type="Google" id="ProtNLM"/>
    </source>
</evidence>
<accession>A0A1M5KW61</accession>
<feature type="signal peptide" evidence="1">
    <location>
        <begin position="1"/>
        <end position="23"/>
    </location>
</feature>
<dbReference type="Pfam" id="PF14903">
    <property type="entry name" value="WG_beta_rep"/>
    <property type="match status" value="1"/>
</dbReference>
<sequence length="666" mass="77617">MSSWPKHTPVLLASFLSIFVVTAYSQQETIDSLTTVETHYRNGKIKDRTTVRYIHYYLFDHRSEKYRRRLHCTVRDNFDKRGRLVRRDSLPARDSLLFCEKYFGADGLLKTKIFYEKNAVSPRKEGTFKRTSDYKKLDAYSYDENREVRIEYSKERTPKFEVQLEAGRYTFSSNSYEAGYRRFKHLKYAIVVRRKRYIEVRGLDPIHRTTLFVLKLNASNPLIRSANLNLDSVFNKWNVMRFLTPRVGVIPDLGLITYYEEKLRKTRILDLSFNAIIREPVERVTVLRPPGKRSYLLICQEKCGLFTARGKAIIPPLYDAIDHQGDYLIIRKDQQSACFDYRGNIIIPFRKNAGYHISEDNMAVVDKHSSSKEHGSLLINMVSGDTVYNGRVLSYYNNFGVVYEERGNSVVNAKGEWIIHPNERIRDIKVTSDGMAFIELTNPRFHSLSGSERSYWLEKYELKKPDSAHEKKIDLFARYPDFQPWKYRYVLFNLKTGKIDTLAIDHGVLEENPTYSLSRAGEKFINGYIKIELHPQWSQGRSSFLSLDGEVINLPPRFTKIKSEMNAHKQAIVVQSKKIDTPGGQRNEEFEGVIDASGKVIIPCDFSVCDEDPYGYGYIVYGDSCYGLIDFEGEWLIPLEPRYDDVQRKIREAEDDFFTYSTDQIF</sequence>
<dbReference type="EMBL" id="FQWQ01000001">
    <property type="protein sequence ID" value="SHG57092.1"/>
    <property type="molecule type" value="Genomic_DNA"/>
</dbReference>
<name>A0A1M5KW61_9BACT</name>
<dbReference type="InterPro" id="IPR032774">
    <property type="entry name" value="WG_beta_rep"/>
</dbReference>
<dbReference type="Proteomes" id="UP000184212">
    <property type="component" value="Unassembled WGS sequence"/>
</dbReference>
<keyword evidence="3" id="KW-1185">Reference proteome</keyword>
<feature type="chain" id="PRO_5012725503" description="WG containing repeat-containing protein" evidence="1">
    <location>
        <begin position="24"/>
        <end position="666"/>
    </location>
</feature>
<evidence type="ECO:0000313" key="2">
    <source>
        <dbReference type="EMBL" id="SHG57092.1"/>
    </source>
</evidence>
<dbReference type="OrthoDB" id="623514at2"/>
<evidence type="ECO:0000313" key="3">
    <source>
        <dbReference type="Proteomes" id="UP000184212"/>
    </source>
</evidence>
<organism evidence="2 3">
    <name type="scientific">Chryseolinea serpens</name>
    <dbReference type="NCBI Taxonomy" id="947013"/>
    <lineage>
        <taxon>Bacteria</taxon>
        <taxon>Pseudomonadati</taxon>
        <taxon>Bacteroidota</taxon>
        <taxon>Cytophagia</taxon>
        <taxon>Cytophagales</taxon>
        <taxon>Fulvivirgaceae</taxon>
        <taxon>Chryseolinea</taxon>
    </lineage>
</organism>